<dbReference type="EMBL" id="JACCFJ010000001">
    <property type="protein sequence ID" value="NYI83143.1"/>
    <property type="molecule type" value="Genomic_DNA"/>
</dbReference>
<protein>
    <recommendedName>
        <fullName evidence="3">Excreted virulence factor EspC (Type VII ESX diderm)</fullName>
    </recommendedName>
</protein>
<reference evidence="1 2" key="1">
    <citation type="submission" date="2020-07" db="EMBL/GenBank/DDBJ databases">
        <title>Sequencing the genomes of 1000 actinobacteria strains.</title>
        <authorList>
            <person name="Klenk H.-P."/>
        </authorList>
    </citation>
    <scope>NUCLEOTIDE SEQUENCE [LARGE SCALE GENOMIC DNA]</scope>
    <source>
        <strain evidence="1 2">DSM 44065</strain>
    </source>
</reference>
<keyword evidence="2" id="KW-1185">Reference proteome</keyword>
<evidence type="ECO:0008006" key="3">
    <source>
        <dbReference type="Google" id="ProtNLM"/>
    </source>
</evidence>
<gene>
    <name evidence="1" type="ORF">HNR68_001773</name>
</gene>
<accession>A0A853ALL9</accession>
<sequence length="112" mass="11801">MTHNGFRVDLDALRDAEDGIRAAVSELGDMAGWSAAGEQGMGLEESLSDAAVHVGHPRLGGALVAFGDAWHWGLRYLVEDGQAAVDALGEARTTYREVDDQAAHELQRGAGG</sequence>
<name>A0A853ALL9_9PSEU</name>
<dbReference type="AlphaFoldDB" id="A0A853ALL9"/>
<dbReference type="RefSeq" id="WP_179719416.1">
    <property type="nucleotide sequence ID" value="NZ_BAABFH010000001.1"/>
</dbReference>
<proteinExistence type="predicted"/>
<organism evidence="1 2">
    <name type="scientific">Saccharopolyspora hordei</name>
    <dbReference type="NCBI Taxonomy" id="1838"/>
    <lineage>
        <taxon>Bacteria</taxon>
        <taxon>Bacillati</taxon>
        <taxon>Actinomycetota</taxon>
        <taxon>Actinomycetes</taxon>
        <taxon>Pseudonocardiales</taxon>
        <taxon>Pseudonocardiaceae</taxon>
        <taxon>Saccharopolyspora</taxon>
    </lineage>
</organism>
<evidence type="ECO:0000313" key="2">
    <source>
        <dbReference type="Proteomes" id="UP000587002"/>
    </source>
</evidence>
<dbReference type="Proteomes" id="UP000587002">
    <property type="component" value="Unassembled WGS sequence"/>
</dbReference>
<comment type="caution">
    <text evidence="1">The sequence shown here is derived from an EMBL/GenBank/DDBJ whole genome shotgun (WGS) entry which is preliminary data.</text>
</comment>
<evidence type="ECO:0000313" key="1">
    <source>
        <dbReference type="EMBL" id="NYI83143.1"/>
    </source>
</evidence>